<evidence type="ECO:0000313" key="3">
    <source>
        <dbReference type="Proteomes" id="UP000435357"/>
    </source>
</evidence>
<keyword evidence="1" id="KW-0812">Transmembrane</keyword>
<dbReference type="InterPro" id="IPR025635">
    <property type="entry name" value="DUF4293"/>
</dbReference>
<proteinExistence type="predicted"/>
<gene>
    <name evidence="2" type="ORF">F3059_05635</name>
</gene>
<feature type="transmembrane region" description="Helical" evidence="1">
    <location>
        <begin position="85"/>
        <end position="104"/>
    </location>
</feature>
<dbReference type="Proteomes" id="UP000435357">
    <property type="component" value="Unassembled WGS sequence"/>
</dbReference>
<keyword evidence="1" id="KW-0472">Membrane</keyword>
<evidence type="ECO:0000313" key="2">
    <source>
        <dbReference type="EMBL" id="KAB1064837.1"/>
    </source>
</evidence>
<feature type="transmembrane region" description="Helical" evidence="1">
    <location>
        <begin position="116"/>
        <end position="135"/>
    </location>
</feature>
<dbReference type="EMBL" id="WACR01000004">
    <property type="protein sequence ID" value="KAB1064837.1"/>
    <property type="molecule type" value="Genomic_DNA"/>
</dbReference>
<organism evidence="2 3">
    <name type="scientific">Salibacter halophilus</name>
    <dbReference type="NCBI Taxonomy" id="1803916"/>
    <lineage>
        <taxon>Bacteria</taxon>
        <taxon>Pseudomonadati</taxon>
        <taxon>Bacteroidota</taxon>
        <taxon>Flavobacteriia</taxon>
        <taxon>Flavobacteriales</taxon>
        <taxon>Salibacteraceae</taxon>
        <taxon>Salibacter</taxon>
    </lineage>
</organism>
<evidence type="ECO:0000256" key="1">
    <source>
        <dbReference type="SAM" id="Phobius"/>
    </source>
</evidence>
<dbReference type="OrthoDB" id="594989at2"/>
<sequence length="149" mass="17046">MLQRIQTVYLFISIIVAIVGTFLPIFYATGPDNMYSVTAWDFSFDSTSLIGGWPVLILFILFIVMNGTTIFQFKSRTSQMTRIKASYLVLALTIVAQGVLWYFWKNEVQLEVIPGWSFIIPAVAFVFNVLAYRAIKKDDDLVKSVDRLR</sequence>
<feature type="transmembrane region" description="Helical" evidence="1">
    <location>
        <begin position="50"/>
        <end position="73"/>
    </location>
</feature>
<dbReference type="AlphaFoldDB" id="A0A6N6M5E2"/>
<dbReference type="RefSeq" id="WP_151167157.1">
    <property type="nucleotide sequence ID" value="NZ_WACR01000004.1"/>
</dbReference>
<accession>A0A6N6M5E2</accession>
<dbReference type="Pfam" id="PF14126">
    <property type="entry name" value="DUF4293"/>
    <property type="match status" value="1"/>
</dbReference>
<keyword evidence="1" id="KW-1133">Transmembrane helix</keyword>
<comment type="caution">
    <text evidence="2">The sequence shown here is derived from an EMBL/GenBank/DDBJ whole genome shotgun (WGS) entry which is preliminary data.</text>
</comment>
<keyword evidence="3" id="KW-1185">Reference proteome</keyword>
<reference evidence="2 3" key="1">
    <citation type="submission" date="2019-09" db="EMBL/GenBank/DDBJ databases">
        <title>Genomes of Cryomorphaceae.</title>
        <authorList>
            <person name="Bowman J.P."/>
        </authorList>
    </citation>
    <scope>NUCLEOTIDE SEQUENCE [LARGE SCALE GENOMIC DNA]</scope>
    <source>
        <strain evidence="2 3">KCTC 52047</strain>
    </source>
</reference>
<protein>
    <submittedName>
        <fullName evidence="2">DUF4293 domain-containing protein</fullName>
    </submittedName>
</protein>
<feature type="transmembrane region" description="Helical" evidence="1">
    <location>
        <begin position="7"/>
        <end position="30"/>
    </location>
</feature>
<name>A0A6N6M5E2_9FLAO</name>